<dbReference type="STRING" id="1314674.A0A0D7B1A6"/>
<evidence type="ECO:0000256" key="6">
    <source>
        <dbReference type="ARBA" id="ARBA00023002"/>
    </source>
</evidence>
<dbReference type="InterPro" id="IPR012132">
    <property type="entry name" value="GMC_OxRdtase"/>
</dbReference>
<evidence type="ECO:0000256" key="7">
    <source>
        <dbReference type="ARBA" id="ARBA00023180"/>
    </source>
</evidence>
<dbReference type="PROSITE" id="PS00623">
    <property type="entry name" value="GMC_OXRED_1"/>
    <property type="match status" value="1"/>
</dbReference>
<dbReference type="PANTHER" id="PTHR11552">
    <property type="entry name" value="GLUCOSE-METHANOL-CHOLINE GMC OXIDOREDUCTASE"/>
    <property type="match status" value="1"/>
</dbReference>
<accession>A0A0D7B1A6</accession>
<feature type="domain" description="Glucose-methanol-choline oxidoreductase N-terminal" evidence="12">
    <location>
        <begin position="126"/>
        <end position="149"/>
    </location>
</feature>
<evidence type="ECO:0000256" key="11">
    <source>
        <dbReference type="SAM" id="SignalP"/>
    </source>
</evidence>
<evidence type="ECO:0000313" key="13">
    <source>
        <dbReference type="EMBL" id="KIY64247.1"/>
    </source>
</evidence>
<keyword evidence="3 10" id="KW-0285">Flavoprotein</keyword>
<feature type="active site" description="Proton donor" evidence="8">
    <location>
        <position position="569"/>
    </location>
</feature>
<evidence type="ECO:0000256" key="8">
    <source>
        <dbReference type="PIRSR" id="PIRSR000137-1"/>
    </source>
</evidence>
<feature type="active site" description="Proton acceptor" evidence="8">
    <location>
        <position position="612"/>
    </location>
</feature>
<dbReference type="Pfam" id="PF00732">
    <property type="entry name" value="GMC_oxred_N"/>
    <property type="match status" value="1"/>
</dbReference>
<evidence type="ECO:0000256" key="3">
    <source>
        <dbReference type="ARBA" id="ARBA00022630"/>
    </source>
</evidence>
<dbReference type="Gene3D" id="3.30.560.10">
    <property type="entry name" value="Glucose Oxidase, domain 3"/>
    <property type="match status" value="1"/>
</dbReference>
<dbReference type="InterPro" id="IPR036188">
    <property type="entry name" value="FAD/NAD-bd_sf"/>
</dbReference>
<feature type="chain" id="PRO_5002316543" evidence="11">
    <location>
        <begin position="20"/>
        <end position="633"/>
    </location>
</feature>
<protein>
    <submittedName>
        <fullName evidence="13">GMC oxidoreductase</fullName>
    </submittedName>
</protein>
<dbReference type="SUPFAM" id="SSF51905">
    <property type="entry name" value="FAD/NAD(P)-binding domain"/>
    <property type="match status" value="1"/>
</dbReference>
<name>A0A0D7B1A6_9AGAR</name>
<evidence type="ECO:0000256" key="4">
    <source>
        <dbReference type="ARBA" id="ARBA00022729"/>
    </source>
</evidence>
<sequence>MFSLSIVFVSAALAVLARAAPQPRSTVNIIDLNSSASSLQSALSRNSYEYIIVGGGTAGLATASRLAQGTKKKSVLVIEAGGSGVGDDIVTIPKNSFSFLGTDRDWFFEIAPQEHAANQTINLSQGKILGGGSAVNGLVYVRPSKADIDALELLGSDGWNWDNLYPVMKQAENINSPTDEQVSEYDIGLTTSSLGSGGPLQLSFPDYIPLQHQKLIAAGVELGHTLNEDSYGGNNVGTHYSLSTETPSSAGATRETSEFAYLDTLFSSKLTTLIHATATKVNFKKTKNGQAATSVSLKGPDGKTYTAKVASGGEVILAAGVVRTPQLLELSGIGQSDRLTALGIKPIIDLPGVGENYEDHTLTLLTYALKDDVLSFDALGYNATLAAEQTALYKTKAEGWLTFAQAVTDFEPIQKMFGAEDLAKAEELLSTKPDSIPQDQFDIIKSNILNGEAQAEYIFFNSFSAGNTKEANTSYISLAITHVHPLSRGSIHITSTDIDVHPLINPNMLESEWDLWFLAKATEYGRKIMQTEAMKEILAEGEAYPGLDVVTNEDQWIQFAKENVNSGYHSVGSASMLPREKNGVVDNKLKVYGTTNLRVVDLSAMPQLVSAHTQPVAYLFGEMGAKILLEAEK</sequence>
<feature type="binding site" evidence="9">
    <location>
        <begin position="136"/>
        <end position="139"/>
    </location>
    <ligand>
        <name>FAD</name>
        <dbReference type="ChEBI" id="CHEBI:57692"/>
    </ligand>
</feature>
<gene>
    <name evidence="13" type="ORF">CYLTODRAFT_381096</name>
</gene>
<evidence type="ECO:0000259" key="12">
    <source>
        <dbReference type="PROSITE" id="PS00623"/>
    </source>
</evidence>
<keyword evidence="5 9" id="KW-0274">FAD</keyword>
<dbReference type="Proteomes" id="UP000054007">
    <property type="component" value="Unassembled WGS sequence"/>
</dbReference>
<keyword evidence="6" id="KW-0560">Oxidoreductase</keyword>
<feature type="signal peptide" evidence="11">
    <location>
        <begin position="1"/>
        <end position="19"/>
    </location>
</feature>
<dbReference type="PIRSF" id="PIRSF000137">
    <property type="entry name" value="Alcohol_oxidase"/>
    <property type="match status" value="1"/>
</dbReference>
<keyword evidence="7" id="KW-0325">Glycoprotein</keyword>
<dbReference type="InterPro" id="IPR000172">
    <property type="entry name" value="GMC_OxRdtase_N"/>
</dbReference>
<proteinExistence type="inferred from homology"/>
<evidence type="ECO:0000256" key="10">
    <source>
        <dbReference type="RuleBase" id="RU003968"/>
    </source>
</evidence>
<dbReference type="SUPFAM" id="SSF54373">
    <property type="entry name" value="FAD-linked reductases, C-terminal domain"/>
    <property type="match status" value="1"/>
</dbReference>
<comment type="cofactor">
    <cofactor evidence="1 9">
        <name>FAD</name>
        <dbReference type="ChEBI" id="CHEBI:57692"/>
    </cofactor>
</comment>
<dbReference type="GO" id="GO:0050660">
    <property type="term" value="F:flavin adenine dinucleotide binding"/>
    <property type="evidence" value="ECO:0007669"/>
    <property type="project" value="InterPro"/>
</dbReference>
<keyword evidence="14" id="KW-1185">Reference proteome</keyword>
<evidence type="ECO:0000256" key="2">
    <source>
        <dbReference type="ARBA" id="ARBA00010790"/>
    </source>
</evidence>
<dbReference type="EMBL" id="KN880646">
    <property type="protein sequence ID" value="KIY64247.1"/>
    <property type="molecule type" value="Genomic_DNA"/>
</dbReference>
<reference evidence="13 14" key="1">
    <citation type="journal article" date="2015" name="Fungal Genet. Biol.">
        <title>Evolution of novel wood decay mechanisms in Agaricales revealed by the genome sequences of Fistulina hepatica and Cylindrobasidium torrendii.</title>
        <authorList>
            <person name="Floudas D."/>
            <person name="Held B.W."/>
            <person name="Riley R."/>
            <person name="Nagy L.G."/>
            <person name="Koehler G."/>
            <person name="Ransdell A.S."/>
            <person name="Younus H."/>
            <person name="Chow J."/>
            <person name="Chiniquy J."/>
            <person name="Lipzen A."/>
            <person name="Tritt A."/>
            <person name="Sun H."/>
            <person name="Haridas S."/>
            <person name="LaButti K."/>
            <person name="Ohm R.A."/>
            <person name="Kues U."/>
            <person name="Blanchette R.A."/>
            <person name="Grigoriev I.V."/>
            <person name="Minto R.E."/>
            <person name="Hibbett D.S."/>
        </authorList>
    </citation>
    <scope>NUCLEOTIDE SEQUENCE [LARGE SCALE GENOMIC DNA]</scope>
    <source>
        <strain evidence="13 14">FP15055 ss-10</strain>
    </source>
</reference>
<dbReference type="InterPro" id="IPR007867">
    <property type="entry name" value="GMC_OxRtase_C"/>
</dbReference>
<organism evidence="13 14">
    <name type="scientific">Cylindrobasidium torrendii FP15055 ss-10</name>
    <dbReference type="NCBI Taxonomy" id="1314674"/>
    <lineage>
        <taxon>Eukaryota</taxon>
        <taxon>Fungi</taxon>
        <taxon>Dikarya</taxon>
        <taxon>Basidiomycota</taxon>
        <taxon>Agaricomycotina</taxon>
        <taxon>Agaricomycetes</taxon>
        <taxon>Agaricomycetidae</taxon>
        <taxon>Agaricales</taxon>
        <taxon>Marasmiineae</taxon>
        <taxon>Physalacriaceae</taxon>
        <taxon>Cylindrobasidium</taxon>
    </lineage>
</organism>
<dbReference type="OrthoDB" id="269227at2759"/>
<evidence type="ECO:0000256" key="5">
    <source>
        <dbReference type="ARBA" id="ARBA00022827"/>
    </source>
</evidence>
<dbReference type="Gene3D" id="3.50.50.60">
    <property type="entry name" value="FAD/NAD(P)-binding domain"/>
    <property type="match status" value="1"/>
</dbReference>
<dbReference type="AlphaFoldDB" id="A0A0D7B1A6"/>
<dbReference type="Pfam" id="PF05199">
    <property type="entry name" value="GMC_oxred_C"/>
    <property type="match status" value="1"/>
</dbReference>
<keyword evidence="4 11" id="KW-0732">Signal</keyword>
<dbReference type="PANTHER" id="PTHR11552:SF201">
    <property type="entry name" value="GLUCOSE-METHANOL-CHOLINE OXIDOREDUCTASE N-TERMINAL DOMAIN-CONTAINING PROTEIN"/>
    <property type="match status" value="1"/>
</dbReference>
<comment type="similarity">
    <text evidence="2 10">Belongs to the GMC oxidoreductase family.</text>
</comment>
<evidence type="ECO:0000256" key="9">
    <source>
        <dbReference type="PIRSR" id="PIRSR000137-2"/>
    </source>
</evidence>
<evidence type="ECO:0000313" key="14">
    <source>
        <dbReference type="Proteomes" id="UP000054007"/>
    </source>
</evidence>
<evidence type="ECO:0000256" key="1">
    <source>
        <dbReference type="ARBA" id="ARBA00001974"/>
    </source>
</evidence>
<dbReference type="GO" id="GO:0016614">
    <property type="term" value="F:oxidoreductase activity, acting on CH-OH group of donors"/>
    <property type="evidence" value="ECO:0007669"/>
    <property type="project" value="InterPro"/>
</dbReference>